<proteinExistence type="predicted"/>
<gene>
    <name evidence="2" type="ORF">FNV43_RR14555</name>
</gene>
<feature type="compositionally biased region" description="Basic and acidic residues" evidence="1">
    <location>
        <begin position="1"/>
        <end position="10"/>
    </location>
</feature>
<name>A0A8K0MGF4_9ROSA</name>
<feature type="compositionally biased region" description="Basic and acidic residues" evidence="1">
    <location>
        <begin position="261"/>
        <end position="292"/>
    </location>
</feature>
<sequence>MDVMRHENRKGSSKQLKVHFDLPNDYHDEVDLSSPTRSSISSASSALSMEPSVVDKDVGNPFELKQDSPEFQGSYSSPEEVSRQVSPTPPPMAGRPSGYDPNRIPSSIFSKPSTPMEWSVASNESLFSINVGTSSFSRDHLILMQRSGELTKLDDLINIPPPPISTEANVVESKNFNLEKKSDEIKAPTVVSEAGKINSKEGPEHHITDKMSSSDGVPNSGSLSHRSEESNNSTRSFQFPVLAGDGGRNSPLKMLNSVKPQKPEEKTQQQEQEHDEEHAKMVEHEEPPKMKQQDQPATPKKPHKAGTNDWFNLFSCFWVCR</sequence>
<protein>
    <submittedName>
        <fullName evidence="2">Uncharacterized protein</fullName>
    </submittedName>
</protein>
<feature type="compositionally biased region" description="Low complexity" evidence="1">
    <location>
        <begin position="33"/>
        <end position="52"/>
    </location>
</feature>
<dbReference type="PANTHER" id="PTHR33673:SF36">
    <property type="entry name" value="MYB-LIKE PROTEIN Q"/>
    <property type="match status" value="1"/>
</dbReference>
<feature type="compositionally biased region" description="Basic and acidic residues" evidence="1">
    <location>
        <begin position="198"/>
        <end position="209"/>
    </location>
</feature>
<dbReference type="Proteomes" id="UP000796880">
    <property type="component" value="Unassembled WGS sequence"/>
</dbReference>
<keyword evidence="3" id="KW-1185">Reference proteome</keyword>
<dbReference type="AlphaFoldDB" id="A0A8K0MGF4"/>
<dbReference type="EMBL" id="VOIH02000006">
    <property type="protein sequence ID" value="KAF3444862.1"/>
    <property type="molecule type" value="Genomic_DNA"/>
</dbReference>
<dbReference type="OrthoDB" id="1194693at2759"/>
<feature type="compositionally biased region" description="Basic and acidic residues" evidence="1">
    <location>
        <begin position="53"/>
        <end position="68"/>
    </location>
</feature>
<organism evidence="2 3">
    <name type="scientific">Rhamnella rubrinervis</name>
    <dbReference type="NCBI Taxonomy" id="2594499"/>
    <lineage>
        <taxon>Eukaryota</taxon>
        <taxon>Viridiplantae</taxon>
        <taxon>Streptophyta</taxon>
        <taxon>Embryophyta</taxon>
        <taxon>Tracheophyta</taxon>
        <taxon>Spermatophyta</taxon>
        <taxon>Magnoliopsida</taxon>
        <taxon>eudicotyledons</taxon>
        <taxon>Gunneridae</taxon>
        <taxon>Pentapetalae</taxon>
        <taxon>rosids</taxon>
        <taxon>fabids</taxon>
        <taxon>Rosales</taxon>
        <taxon>Rhamnaceae</taxon>
        <taxon>rhamnoid group</taxon>
        <taxon>Rhamneae</taxon>
        <taxon>Rhamnella</taxon>
    </lineage>
</organism>
<accession>A0A8K0MGF4</accession>
<feature type="compositionally biased region" description="Basic and acidic residues" evidence="1">
    <location>
        <begin position="18"/>
        <end position="30"/>
    </location>
</feature>
<evidence type="ECO:0000256" key="1">
    <source>
        <dbReference type="SAM" id="MobiDB-lite"/>
    </source>
</evidence>
<feature type="compositionally biased region" description="Polar residues" evidence="1">
    <location>
        <begin position="69"/>
        <end position="86"/>
    </location>
</feature>
<reference evidence="2" key="1">
    <citation type="submission" date="2020-03" db="EMBL/GenBank/DDBJ databases">
        <title>A high-quality chromosome-level genome assembly of a woody plant with both climbing and erect habits, Rhamnella rubrinervis.</title>
        <authorList>
            <person name="Lu Z."/>
            <person name="Yang Y."/>
            <person name="Zhu X."/>
            <person name="Sun Y."/>
        </authorList>
    </citation>
    <scope>NUCLEOTIDE SEQUENCE</scope>
    <source>
        <strain evidence="2">BYM</strain>
        <tissue evidence="2">Leaf</tissue>
    </source>
</reference>
<comment type="caution">
    <text evidence="2">The sequence shown here is derived from an EMBL/GenBank/DDBJ whole genome shotgun (WGS) entry which is preliminary data.</text>
</comment>
<dbReference type="PANTHER" id="PTHR33673">
    <property type="entry name" value="SUPPRESSOR SRP40-LIKE PROTEIN"/>
    <property type="match status" value="1"/>
</dbReference>
<evidence type="ECO:0000313" key="2">
    <source>
        <dbReference type="EMBL" id="KAF3444862.1"/>
    </source>
</evidence>
<evidence type="ECO:0000313" key="3">
    <source>
        <dbReference type="Proteomes" id="UP000796880"/>
    </source>
</evidence>
<feature type="region of interest" description="Disordered" evidence="1">
    <location>
        <begin position="1"/>
        <end position="110"/>
    </location>
</feature>
<feature type="region of interest" description="Disordered" evidence="1">
    <location>
        <begin position="180"/>
        <end position="308"/>
    </location>
</feature>
<feature type="compositionally biased region" description="Polar residues" evidence="1">
    <location>
        <begin position="210"/>
        <end position="237"/>
    </location>
</feature>